<evidence type="ECO:0000313" key="2">
    <source>
        <dbReference type="Proteomes" id="UP000249390"/>
    </source>
</evidence>
<proteinExistence type="predicted"/>
<name>A0A328DGR8_9ASTE</name>
<dbReference type="EMBL" id="NQVE01000156">
    <property type="protein sequence ID" value="RAL43449.1"/>
    <property type="molecule type" value="Genomic_DNA"/>
</dbReference>
<organism evidence="1 2">
    <name type="scientific">Cuscuta australis</name>
    <dbReference type="NCBI Taxonomy" id="267555"/>
    <lineage>
        <taxon>Eukaryota</taxon>
        <taxon>Viridiplantae</taxon>
        <taxon>Streptophyta</taxon>
        <taxon>Embryophyta</taxon>
        <taxon>Tracheophyta</taxon>
        <taxon>Spermatophyta</taxon>
        <taxon>Magnoliopsida</taxon>
        <taxon>eudicotyledons</taxon>
        <taxon>Gunneridae</taxon>
        <taxon>Pentapetalae</taxon>
        <taxon>asterids</taxon>
        <taxon>lamiids</taxon>
        <taxon>Solanales</taxon>
        <taxon>Convolvulaceae</taxon>
        <taxon>Cuscuteae</taxon>
        <taxon>Cuscuta</taxon>
        <taxon>Cuscuta subgen. Grammica</taxon>
        <taxon>Cuscuta sect. Cleistogrammica</taxon>
    </lineage>
</organism>
<keyword evidence="2" id="KW-1185">Reference proteome</keyword>
<dbReference type="Proteomes" id="UP000249390">
    <property type="component" value="Unassembled WGS sequence"/>
</dbReference>
<dbReference type="AlphaFoldDB" id="A0A328DGR8"/>
<accession>A0A328DGR8</accession>
<evidence type="ECO:0000313" key="1">
    <source>
        <dbReference type="EMBL" id="RAL43449.1"/>
    </source>
</evidence>
<reference evidence="1 2" key="1">
    <citation type="submission" date="2018-06" db="EMBL/GenBank/DDBJ databases">
        <title>The Genome of Cuscuta australis (Dodder) Provides Insight into the Evolution of Plant Parasitism.</title>
        <authorList>
            <person name="Liu H."/>
        </authorList>
    </citation>
    <scope>NUCLEOTIDE SEQUENCE [LARGE SCALE GENOMIC DNA]</scope>
    <source>
        <strain evidence="2">cv. Yunnan</strain>
        <tissue evidence="1">Vines</tissue>
    </source>
</reference>
<gene>
    <name evidence="1" type="ORF">DM860_012590</name>
</gene>
<comment type="caution">
    <text evidence="1">The sequence shown here is derived from an EMBL/GenBank/DDBJ whole genome shotgun (WGS) entry which is preliminary data.</text>
</comment>
<sequence>MVPLSMLLLKSNETKLRASPMAGGIEPVKLFPEMLKCAREAKEGKSRWSRVPERPPLARLIWETVVLLLQTIPDHLQRFFRPGSDHELSDEDEEGEEEMKRVFFHLTRASASVLADAAFVSSTKKLMRKKNAT</sequence>
<protein>
    <submittedName>
        <fullName evidence="1">Uncharacterized protein</fullName>
    </submittedName>
</protein>